<feature type="transmembrane region" description="Helical" evidence="5">
    <location>
        <begin position="112"/>
        <end position="135"/>
    </location>
</feature>
<evidence type="ECO:0000256" key="4">
    <source>
        <dbReference type="ARBA" id="ARBA00023136"/>
    </source>
</evidence>
<evidence type="ECO:0000259" key="6">
    <source>
        <dbReference type="Pfam" id="PF01545"/>
    </source>
</evidence>
<reference evidence="7 8" key="1">
    <citation type="submission" date="2014-03" db="EMBL/GenBank/DDBJ databases">
        <title>Bradyrhizobium valentinum sp. nov., isolated from effective nodules of Lupinus mariae-josephae, a lupine endemic of basic-lime soils in Eastern Spain.</title>
        <authorList>
            <person name="Duran D."/>
            <person name="Rey L."/>
            <person name="Navarro A."/>
            <person name="Busquets A."/>
            <person name="Imperial J."/>
            <person name="Ruiz-Argueso T."/>
        </authorList>
    </citation>
    <scope>NUCLEOTIDE SEQUENCE [LARGE SCALE GENOMIC DNA]</scope>
    <source>
        <strain evidence="7 8">LmjM3</strain>
    </source>
</reference>
<keyword evidence="3 5" id="KW-1133">Transmembrane helix</keyword>
<comment type="caution">
    <text evidence="7">The sequence shown here is derived from an EMBL/GenBank/DDBJ whole genome shotgun (WGS) entry which is preliminary data.</text>
</comment>
<dbReference type="Pfam" id="PF01545">
    <property type="entry name" value="Cation_efflux"/>
    <property type="match status" value="1"/>
</dbReference>
<accession>A0A0R3M4C5</accession>
<organism evidence="7 8">
    <name type="scientific">Bradyrhizobium valentinum</name>
    <dbReference type="NCBI Taxonomy" id="1518501"/>
    <lineage>
        <taxon>Bacteria</taxon>
        <taxon>Pseudomonadati</taxon>
        <taxon>Pseudomonadota</taxon>
        <taxon>Alphaproteobacteria</taxon>
        <taxon>Hyphomicrobiales</taxon>
        <taxon>Nitrobacteraceae</taxon>
        <taxon>Bradyrhizobium</taxon>
    </lineage>
</organism>
<dbReference type="Gene3D" id="1.20.1510.10">
    <property type="entry name" value="Cation efflux protein transmembrane domain"/>
    <property type="match status" value="1"/>
</dbReference>
<feature type="transmembrane region" description="Helical" evidence="5">
    <location>
        <begin position="178"/>
        <end position="196"/>
    </location>
</feature>
<dbReference type="Proteomes" id="UP000051913">
    <property type="component" value="Unassembled WGS sequence"/>
</dbReference>
<sequence>MSAHCCHHPEKVVQNQLDMKYRRVLWIALAINAGMFLFEVVAGLAAGSVSLQADALDFLGDTANYGISLFVIGLALRYRALAALAKGATMGAFGLWVVGATIWHAMSGAVPHAITMGAVGIAALASNAAVFALLWAYRSGDSNMRSVWICSRNDVLGNLAVMLAALGVFGTGTGWPDVIVAAIMATLAIQGACAVIRHARSEFGQTDLNMRAGVGAAKPEPRGGFG</sequence>
<dbReference type="InterPro" id="IPR027469">
    <property type="entry name" value="Cation_efflux_TMD_sf"/>
</dbReference>
<dbReference type="SUPFAM" id="SSF161111">
    <property type="entry name" value="Cation efflux protein transmembrane domain-like"/>
    <property type="match status" value="1"/>
</dbReference>
<dbReference type="GO" id="GO:0008324">
    <property type="term" value="F:monoatomic cation transmembrane transporter activity"/>
    <property type="evidence" value="ECO:0007669"/>
    <property type="project" value="InterPro"/>
</dbReference>
<gene>
    <name evidence="7" type="ORF">CP49_08110</name>
</gene>
<keyword evidence="4 5" id="KW-0472">Membrane</keyword>
<dbReference type="EMBL" id="LLXX01000029">
    <property type="protein sequence ID" value="KRR12387.1"/>
    <property type="molecule type" value="Genomic_DNA"/>
</dbReference>
<comment type="subcellular location">
    <subcellularLocation>
        <location evidence="1">Membrane</location>
        <topology evidence="1">Multi-pass membrane protein</topology>
    </subcellularLocation>
</comment>
<evidence type="ECO:0000313" key="7">
    <source>
        <dbReference type="EMBL" id="KRR12387.1"/>
    </source>
</evidence>
<evidence type="ECO:0000256" key="2">
    <source>
        <dbReference type="ARBA" id="ARBA00022692"/>
    </source>
</evidence>
<feature type="domain" description="Cation efflux protein transmembrane" evidence="6">
    <location>
        <begin position="25"/>
        <end position="201"/>
    </location>
</feature>
<dbReference type="InterPro" id="IPR058533">
    <property type="entry name" value="Cation_efflux_TM"/>
</dbReference>
<protein>
    <recommendedName>
        <fullName evidence="6">Cation efflux protein transmembrane domain-containing protein</fullName>
    </recommendedName>
</protein>
<dbReference type="GO" id="GO:0016020">
    <property type="term" value="C:membrane"/>
    <property type="evidence" value="ECO:0007669"/>
    <property type="project" value="UniProtKB-SubCell"/>
</dbReference>
<keyword evidence="8" id="KW-1185">Reference proteome</keyword>
<feature type="transmembrane region" description="Helical" evidence="5">
    <location>
        <begin position="24"/>
        <end position="46"/>
    </location>
</feature>
<feature type="transmembrane region" description="Helical" evidence="5">
    <location>
        <begin position="88"/>
        <end position="106"/>
    </location>
</feature>
<evidence type="ECO:0000313" key="8">
    <source>
        <dbReference type="Proteomes" id="UP000051913"/>
    </source>
</evidence>
<keyword evidence="2 5" id="KW-0812">Transmembrane</keyword>
<evidence type="ECO:0000256" key="3">
    <source>
        <dbReference type="ARBA" id="ARBA00022989"/>
    </source>
</evidence>
<dbReference type="AlphaFoldDB" id="A0A0R3M4C5"/>
<evidence type="ECO:0000256" key="1">
    <source>
        <dbReference type="ARBA" id="ARBA00004141"/>
    </source>
</evidence>
<evidence type="ECO:0000256" key="5">
    <source>
        <dbReference type="SAM" id="Phobius"/>
    </source>
</evidence>
<feature type="transmembrane region" description="Helical" evidence="5">
    <location>
        <begin position="155"/>
        <end position="172"/>
    </location>
</feature>
<dbReference type="RefSeq" id="WP_057849228.1">
    <property type="nucleotide sequence ID" value="NZ_LLXX01000029.1"/>
</dbReference>
<feature type="transmembrane region" description="Helical" evidence="5">
    <location>
        <begin position="58"/>
        <end position="76"/>
    </location>
</feature>
<proteinExistence type="predicted"/>
<name>A0A0R3M4C5_9BRAD</name>